<dbReference type="Proteomes" id="UP000032430">
    <property type="component" value="Chromosome I"/>
</dbReference>
<evidence type="ECO:0000313" key="2">
    <source>
        <dbReference type="Proteomes" id="UP000032430"/>
    </source>
</evidence>
<proteinExistence type="predicted"/>
<accession>A0A098G7Z7</accession>
<dbReference type="HOGENOM" id="CLU_226978_0_0_6"/>
<dbReference type="STRING" id="1212491.LFA_2772"/>
<organism evidence="1 2">
    <name type="scientific">Legionella fallonii LLAP-10</name>
    <dbReference type="NCBI Taxonomy" id="1212491"/>
    <lineage>
        <taxon>Bacteria</taxon>
        <taxon>Pseudomonadati</taxon>
        <taxon>Pseudomonadota</taxon>
        <taxon>Gammaproteobacteria</taxon>
        <taxon>Legionellales</taxon>
        <taxon>Legionellaceae</taxon>
        <taxon>Legionella</taxon>
    </lineage>
</organism>
<name>A0A098G7Z7_9GAMM</name>
<protein>
    <submittedName>
        <fullName evidence="1">Substrate of the Dot/Icm secretion system</fullName>
    </submittedName>
</protein>
<dbReference type="OrthoDB" id="5648933at2"/>
<dbReference type="EMBL" id="LN614827">
    <property type="protein sequence ID" value="CEG58136.1"/>
    <property type="molecule type" value="Genomic_DNA"/>
</dbReference>
<dbReference type="RefSeq" id="WP_045096518.1">
    <property type="nucleotide sequence ID" value="NZ_LN614827.1"/>
</dbReference>
<dbReference type="KEGG" id="lfa:LFA_2772"/>
<evidence type="ECO:0000313" key="1">
    <source>
        <dbReference type="EMBL" id="CEG58136.1"/>
    </source>
</evidence>
<sequence>MVDFVLPLSQKDINACQLLIKDLKSQRPNEASAWEQPLASLVKGIELHYQHEPLIAILNSLPNTVIEALFSRLLNANNFNYSCLKTLVEYIHSLSWSDKTHQITLINILLTSRIILLNQSEIEKLLLLLEGKEQSILLAQLRRQAEPNTPKPNEKKLYPNQKKLNHIYTSNYQQLLAFLTQQASQNELMLQTRLNDPPPLANLLMGQLLEIEKNPAQQKILIYRLLKKPQCYDWSDSHFIKKIESILTAALTTVPEQEIKELFQAYLKIIQQQPNATPRSIQFLDDVYNVTKNAHIIARCLEATSESESCMAIDFLIHSKIKDQSLRQLCLRRMNIEQLGFFHKRMTILGPMGHYPDEELVTDFIRLFCTHINKLLDPQKLLKQLAVMVSTSPTYTAQLAIDVMRVHLSSPKLISQWLQTLIEVNRNNALLIPHCMLFIKEHPNEVELIVSILGRLSNEDLLALYVSMFAQGLDKNYLSCFKELFKHPKNHAQLFYLLRNTPVIHPELLDEFIAQLNDKTLVNLIGDLLTHAHPYSQYKSTINQILLIFCQRLYRDPEPTALINQWPQQAFVKKLVDVLLETPQCVAHLTTNYSTMYSLVTWTSPEDAIKHRMDAILNCYEFETERLQQIALIWLAYFRTHPEQLTAVFSTLHSTENNRTPTGRKNLSGIMQACWELIKPGIDYKEEDFFTLAQAPRPEFFNAVSTQVSQMEYLQQEPYLGSLRIAKTKELPPNINAESLIILLAHSVSPDTLINWKKATAWVKTLSVEEQLNFIKKLLENVCYANNNPILSQHAYLFVTRHVLFDELWPQLDPAHWYWLIKNTPATQLKQQAPIWLDALIERHGAQKLNLGKILSLLPPDTMLLDVILKKKTLAIPAAFAQITSQLSTENNCDVPLLALQHYIHAQDKDWRQQFLQATLSQLKTTNLNNMLLYILQALLLDEKTALIASKFANKKLIVNYLKFLNTLVKQAENSNNFAELNQLMINLISSLIEKDANWSQLVCKEEAFTQTVLRWLSNLDFKSVSINNHPLVRLLINCQSAQLDPQLANNPLFQKLLQLILFSPPQAFNPDQFIVLFTWLKPEYKILLARQLFTQPQLSAVHIQSLSVLMNVLEPTELFQLIDGHENSNHIARELLTHEKGLEHLSPIQQSQLFNYIRSASDLIAILANPLLPQANRIKFTKALFQVYGKNATVLSQRLEQWLINPEAIAALANFTIDKKDQQLLDEILQDKTYYHDYLNEYLQNPTLDMIVNEASYLSQIARNSAMNVETKKIYPAHVVEQLTLEDIFKTIKQQFYLNQEIEALSVLLSPFNAKTENPLALLLSAKWQQKLSLMHGGLLEIIRVYKDENTRESTKRAIEQTELYSAILLPLITSPQNEGLEKTLSDQLVSLLQSYCSKIAPLEQEHYQLLQNTLNGYSSQLQIMRFFSLPQLFDWFTTDIAAIPPRQENIDLLKNASVLHTEWLKRFSLEPDINFSEVLTVGLKAASLTQNNDEQNQWLVQYALFSFLSASINDAFLKNFITSITPAELSTLLNSFSEQSQASYKAQQLLQKINLHTPRAELIKQLLTLDAAVLHQLIAVTESLNLLALKNILCLIIPIKNSELNEEQIATLCLSSTLHTAHHADWLHIELQLMTQRIAHASQRLEHLTQLGFSYTPDETNEERLTYLAEKRLNHLSNETLIHCLNSYEAIFISPSNDPHPFLQSLNKILDSPRRAQEILQRLNVQLVKHIIHASINAPSRYAELLEKIIHSSHGELCLHDLQMEFNKQIKQNKDPQPTSIADLSAEQIECYSYEQLNSILSLQRLLFLSNPMAEFTSFATSAEQPETLKQRQQFCADASIYAAMLNIEKKANAPLKKSTSWLTQHSQKSIKAYAATMHEITTKQKVNYPLVQYYWLSWNSFISGTTNHNMTPVTDGFLHWLSTLDEKQLEEASELHKLLQHLIEQKILAKVLQHVVEHTQELTPSQITWLCEQSMLIAPQDSTLFPFIINLRSWGWLESYMKNSAPQNFELLTAALGNGAYIKSINENEKNQLAFLTILEINRFTPQQILALIKIVPNQQVHSLLIIHLLTQQEYLASLKGESVLSRLDNNQIYSPSRLNALVHQLDISILTEAVLDKLPTETAVSILCSIPHFHQLKEEQIDALLKKHPHPEVIIYWMNHYSSLPNAHFPLAHLMKVADTHIESALNKMDENKKEAIITKIIQHLDLFPSIPKTLMGHNEEQRLILAIRLFLHGHQHQNYVNYINKLTGSLLEKDHQFSLHAIQLLISLCNQHEFSELSNKTALLTNHYLRANAQSGEIGLFYDSNRLNIERMNQPIQLKPTITPKHEKSGGFFSNLLSGKSEEVKKPEAEVITPEHSLIETLIDSRRPITSLNYFLIYFKGDRTKISNVINDYLDFYIHEGCTGSRRKLIHQIAALMIRPELDIAIREELFTSFLRHSDLYDKQISFALFIFDATKAIQHFGLKGGEKNYTQVINLCTWALQKLDTREHQEIIDIATKAKTEAERELSFSQETGFFARVFMRLRRCWYYGWTGFFVPNPPTYVALASSEPIAPEEEPLFNSPPMLSILSYKPELNITSLLKELTLPMTQESLEQLAEAINNYSLKPKTRNELEIRQKLHLLLLKFHEHSAEDKALHSWLEQNQTLVIANLSRLLELTLIKDQHAELQDLLKQIKEIAPSLQQITEELICPPLEQKEEKTAVVTVQSEAEVSHLTTLEATLESTIETTTELAYNAYSWAKEGLSSLFQPLTSSATTESLEPSLTMH</sequence>
<reference evidence="2" key="1">
    <citation type="submission" date="2014-09" db="EMBL/GenBank/DDBJ databases">
        <authorList>
            <person name="Gomez-Valero L."/>
        </authorList>
    </citation>
    <scope>NUCLEOTIDE SEQUENCE [LARGE SCALE GENOMIC DNA]</scope>
    <source>
        <strain evidence="2">ATCC700992</strain>
    </source>
</reference>
<keyword evidence="2" id="KW-1185">Reference proteome</keyword>
<gene>
    <name evidence="1" type="ORF">LFA_2772</name>
</gene>